<dbReference type="RefSeq" id="WP_088384932.1">
    <property type="nucleotide sequence ID" value="NZ_NIOF01000004.1"/>
</dbReference>
<dbReference type="Gene3D" id="3.40.50.300">
    <property type="entry name" value="P-loop containing nucleotide triphosphate hydrolases"/>
    <property type="match status" value="2"/>
</dbReference>
<dbReference type="InterPro" id="IPR027417">
    <property type="entry name" value="P-loop_NTPase"/>
</dbReference>
<dbReference type="SUPFAM" id="SSF52540">
    <property type="entry name" value="P-loop containing nucleoside triphosphate hydrolases"/>
    <property type="match status" value="1"/>
</dbReference>
<keyword evidence="3 10" id="KW-0378">Hydrolase</keyword>
<dbReference type="GO" id="GO:0005524">
    <property type="term" value="F:ATP binding"/>
    <property type="evidence" value="ECO:0007669"/>
    <property type="project" value="UniProtKB-UniRule"/>
</dbReference>
<dbReference type="EC" id="5.6.2.4" evidence="8"/>
<organism evidence="13 14">
    <name type="scientific">Roseateles aquatilis</name>
    <dbReference type="NCBI Taxonomy" id="431061"/>
    <lineage>
        <taxon>Bacteria</taxon>
        <taxon>Pseudomonadati</taxon>
        <taxon>Pseudomonadota</taxon>
        <taxon>Betaproteobacteria</taxon>
        <taxon>Burkholderiales</taxon>
        <taxon>Sphaerotilaceae</taxon>
        <taxon>Roseateles</taxon>
    </lineage>
</organism>
<dbReference type="AlphaFoldDB" id="A0A246JDJ8"/>
<keyword evidence="5 10" id="KW-0067">ATP-binding</keyword>
<reference evidence="13 14" key="1">
    <citation type="journal article" date="2008" name="Int. J. Syst. Evol. Microbiol.">
        <title>Description of Roseateles aquatilis sp. nov. and Roseateles terrae sp. nov., in the class Betaproteobacteria, and emended description of the genus Roseateles.</title>
        <authorList>
            <person name="Gomila M."/>
            <person name="Bowien B."/>
            <person name="Falsen E."/>
            <person name="Moore E.R."/>
            <person name="Lalucat J."/>
        </authorList>
    </citation>
    <scope>NUCLEOTIDE SEQUENCE [LARGE SCALE GENOMIC DNA]</scope>
    <source>
        <strain evidence="13 14">CCUG 48205</strain>
    </source>
</reference>
<gene>
    <name evidence="13" type="ORF">CDN99_11125</name>
</gene>
<evidence type="ECO:0000256" key="6">
    <source>
        <dbReference type="ARBA" id="ARBA00023235"/>
    </source>
</evidence>
<dbReference type="Proteomes" id="UP000197468">
    <property type="component" value="Unassembled WGS sequence"/>
</dbReference>
<evidence type="ECO:0000259" key="11">
    <source>
        <dbReference type="PROSITE" id="PS51198"/>
    </source>
</evidence>
<evidence type="ECO:0000256" key="7">
    <source>
        <dbReference type="ARBA" id="ARBA00034617"/>
    </source>
</evidence>
<dbReference type="PANTHER" id="PTHR11070">
    <property type="entry name" value="UVRD / RECB / PCRA DNA HELICASE FAMILY MEMBER"/>
    <property type="match status" value="1"/>
</dbReference>
<comment type="catalytic activity">
    <reaction evidence="7">
        <text>Couples ATP hydrolysis with the unwinding of duplex DNA by translocating in the 3'-5' direction.</text>
        <dbReference type="EC" id="5.6.2.4"/>
    </reaction>
</comment>
<keyword evidence="6" id="KW-0413">Isomerase</keyword>
<dbReference type="EMBL" id="NIOF01000004">
    <property type="protein sequence ID" value="OWQ90725.1"/>
    <property type="molecule type" value="Genomic_DNA"/>
</dbReference>
<keyword evidence="4 10" id="KW-0347">Helicase</keyword>
<feature type="domain" description="UvrD-like helicase C-terminal" evidence="12">
    <location>
        <begin position="327"/>
        <end position="589"/>
    </location>
</feature>
<dbReference type="Gene3D" id="1.10.486.10">
    <property type="entry name" value="PCRA, domain 4"/>
    <property type="match status" value="1"/>
</dbReference>
<dbReference type="Pfam" id="PF13361">
    <property type="entry name" value="UvrD_C"/>
    <property type="match status" value="2"/>
</dbReference>
<evidence type="ECO:0000259" key="12">
    <source>
        <dbReference type="PROSITE" id="PS51217"/>
    </source>
</evidence>
<dbReference type="InterPro" id="IPR014017">
    <property type="entry name" value="DNA_helicase_UvrD-like_C"/>
</dbReference>
<dbReference type="GO" id="GO:0016887">
    <property type="term" value="F:ATP hydrolysis activity"/>
    <property type="evidence" value="ECO:0007669"/>
    <property type="project" value="RHEA"/>
</dbReference>
<evidence type="ECO:0000256" key="10">
    <source>
        <dbReference type="PROSITE-ProRule" id="PRU00560"/>
    </source>
</evidence>
<dbReference type="OrthoDB" id="5905204at2"/>
<dbReference type="InterPro" id="IPR000212">
    <property type="entry name" value="DNA_helicase_UvrD/REP"/>
</dbReference>
<sequence>MPPAEAIADAVPTIAPLSDAAATDVDADLNPEQRSAVEHGLGAPGAHGPLLVIAGAGSGKTKTLAARVAHLIQSGADPQRLLLLTFSRRAAGEMERRAGRMLHRALGLRPTQAPPRFPWAGTFHGVGARLLREYAARIGLAPNFTILDRADAEDLMGLQRQALGLAETAERFPLKATCLNIYSRVVNSEARLDQVLQDHFPWCFPAHDALKRLFKAYVEEKQRQQLLDYDDLLLYWAELMGDGALAAELGERFQHVLVDEYQDTNRLQATILQRLKPRGDRLTVVGDDAQAIYSFRAAEVRNILAFPTQFDPPARIVTLERNYRSTQPILDASNAVIAMAPERHEKRLWTDKVSSERPQLVTVDDEARQAQWVADRVLERREQGLKLTRQAVLFRTSSHSAPLELELTRRNIPFVKFGGLKFLESTHVKDVLSVLRWAENPRGRLAGFRVAQLLPGFGPASARRLLDEMAAPAEPSQALRDFKPPASAAASWAGLRDLLLRLIAASDWPADLEDVVQWYAPHLERLHDDAPVRLADLEQIVRIAQGHGSRERFLTELTLDPPDASSDESGVPHRDEDYLILSTIHSAKGQEWNAVYLLNCVDGCLPSDLSTGAQAQIEEERRLLYVAMTRAKDHLAVMVPQRFYVTQQTRHGDRHLHATVSRFLPGKVVRHFDKVGPANQHQAPLPELLKPALDVAARLRKAWD</sequence>
<evidence type="ECO:0000256" key="5">
    <source>
        <dbReference type="ARBA" id="ARBA00022840"/>
    </source>
</evidence>
<evidence type="ECO:0000313" key="14">
    <source>
        <dbReference type="Proteomes" id="UP000197468"/>
    </source>
</evidence>
<keyword evidence="14" id="KW-1185">Reference proteome</keyword>
<dbReference type="Gene3D" id="1.10.10.160">
    <property type="match status" value="1"/>
</dbReference>
<evidence type="ECO:0000313" key="13">
    <source>
        <dbReference type="EMBL" id="OWQ90725.1"/>
    </source>
</evidence>
<dbReference type="GO" id="GO:0005829">
    <property type="term" value="C:cytosol"/>
    <property type="evidence" value="ECO:0007669"/>
    <property type="project" value="TreeGrafter"/>
</dbReference>
<dbReference type="PROSITE" id="PS51217">
    <property type="entry name" value="UVRD_HELICASE_CTER"/>
    <property type="match status" value="1"/>
</dbReference>
<evidence type="ECO:0000256" key="3">
    <source>
        <dbReference type="ARBA" id="ARBA00022801"/>
    </source>
</evidence>
<dbReference type="Pfam" id="PF00580">
    <property type="entry name" value="UvrD-helicase"/>
    <property type="match status" value="1"/>
</dbReference>
<dbReference type="GO" id="GO:0000725">
    <property type="term" value="P:recombinational repair"/>
    <property type="evidence" value="ECO:0007669"/>
    <property type="project" value="TreeGrafter"/>
</dbReference>
<name>A0A246JDJ8_9BURK</name>
<dbReference type="PROSITE" id="PS51198">
    <property type="entry name" value="UVRD_HELICASE_ATP_BIND"/>
    <property type="match status" value="1"/>
</dbReference>
<feature type="domain" description="UvrD-like helicase ATP-binding" evidence="11">
    <location>
        <begin position="33"/>
        <end position="326"/>
    </location>
</feature>
<dbReference type="CDD" id="cd17932">
    <property type="entry name" value="DEXQc_UvrD"/>
    <property type="match status" value="1"/>
</dbReference>
<dbReference type="InterPro" id="IPR014016">
    <property type="entry name" value="UvrD-like_ATP-bd"/>
</dbReference>
<comment type="caution">
    <text evidence="13">The sequence shown here is derived from an EMBL/GenBank/DDBJ whole genome shotgun (WGS) entry which is preliminary data.</text>
</comment>
<dbReference type="GO" id="GO:0003677">
    <property type="term" value="F:DNA binding"/>
    <property type="evidence" value="ECO:0007669"/>
    <property type="project" value="InterPro"/>
</dbReference>
<dbReference type="InterPro" id="IPR013986">
    <property type="entry name" value="DExx_box_DNA_helicase_dom_sf"/>
</dbReference>
<protein>
    <recommendedName>
        <fullName evidence="8">DNA 3'-5' helicase</fullName>
        <ecNumber evidence="8">5.6.2.4</ecNumber>
    </recommendedName>
</protein>
<accession>A0A246JDJ8</accession>
<comment type="similarity">
    <text evidence="1">Belongs to the helicase family. UvrD subfamily.</text>
</comment>
<evidence type="ECO:0000256" key="8">
    <source>
        <dbReference type="ARBA" id="ARBA00034808"/>
    </source>
</evidence>
<evidence type="ECO:0000256" key="4">
    <source>
        <dbReference type="ARBA" id="ARBA00022806"/>
    </source>
</evidence>
<evidence type="ECO:0000256" key="2">
    <source>
        <dbReference type="ARBA" id="ARBA00022741"/>
    </source>
</evidence>
<evidence type="ECO:0000256" key="1">
    <source>
        <dbReference type="ARBA" id="ARBA00009922"/>
    </source>
</evidence>
<dbReference type="PANTHER" id="PTHR11070:SF3">
    <property type="entry name" value="DNA 3'-5' HELICASE"/>
    <property type="match status" value="1"/>
</dbReference>
<evidence type="ECO:0000256" key="9">
    <source>
        <dbReference type="ARBA" id="ARBA00048988"/>
    </source>
</evidence>
<dbReference type="GO" id="GO:0043138">
    <property type="term" value="F:3'-5' DNA helicase activity"/>
    <property type="evidence" value="ECO:0007669"/>
    <property type="project" value="UniProtKB-EC"/>
</dbReference>
<feature type="binding site" evidence="10">
    <location>
        <begin position="54"/>
        <end position="61"/>
    </location>
    <ligand>
        <name>ATP</name>
        <dbReference type="ChEBI" id="CHEBI:30616"/>
    </ligand>
</feature>
<comment type="catalytic activity">
    <reaction evidence="9">
        <text>ATP + H2O = ADP + phosphate + H(+)</text>
        <dbReference type="Rhea" id="RHEA:13065"/>
        <dbReference type="ChEBI" id="CHEBI:15377"/>
        <dbReference type="ChEBI" id="CHEBI:15378"/>
        <dbReference type="ChEBI" id="CHEBI:30616"/>
        <dbReference type="ChEBI" id="CHEBI:43474"/>
        <dbReference type="ChEBI" id="CHEBI:456216"/>
        <dbReference type="EC" id="5.6.2.4"/>
    </reaction>
</comment>
<proteinExistence type="inferred from homology"/>
<keyword evidence="2 10" id="KW-0547">Nucleotide-binding</keyword>